<dbReference type="Pfam" id="PF02624">
    <property type="entry name" value="YcaO"/>
    <property type="match status" value="1"/>
</dbReference>
<comment type="caution">
    <text evidence="2">The sequence shown here is derived from an EMBL/GenBank/DDBJ whole genome shotgun (WGS) entry which is preliminary data.</text>
</comment>
<dbReference type="RefSeq" id="WP_378036927.1">
    <property type="nucleotide sequence ID" value="NZ_JBHSIV010000015.1"/>
</dbReference>
<sequence length="527" mass="56533">MTSTDADADTSAETDRQLDAVARAYDDALPAGEAGDFALGGPGSSGLDRTGVHVVAADFADPTGAWPRSGSFGYGLSAARARVAARAELVEEMLLSQHLRELPRTRDSHHALHERLGPGGVVDPLALTLPAGTVVDHDAPRWWLPATRVRTGETVLVPAEFAAAYPVDLDWQDPAERLITVITNGCGAGDTRERALGHALGELLQRDGNSTAFRALDRGIVIDTGPDDELVRDPATRALLAHLRDVGIRVVPKLASTAFGVTDLHVVGHDVAGEPPHPIAVTACGEAADPDREVALQKALLEFCAARVRKSFAHADLDRVRPLAPTSYWDRELAHPLLPQETRAFETMRDWAGRDVADLRTLLEPTVLAERSRVGFDELPTVEHLETPAARLDDLLGRLADFDVLAVVAPAEHAYAVKVIVPGLEVETMSYGRIGRRGVQRLLGRAADPADPAHGLVGLGEPPHAGALPVAMPDVEARLLARRGGDGRAWLDRERVDAVVGELYPLYREPSRHAVGRAAAGERVELR</sequence>
<dbReference type="PANTHER" id="PTHR37809:SF1">
    <property type="entry name" value="RIBOSOMAL PROTEIN S12 METHYLTHIOTRANSFERASE ACCESSORY FACTOR YCAO"/>
    <property type="match status" value="1"/>
</dbReference>
<dbReference type="Gene3D" id="3.30.160.660">
    <property type="match status" value="1"/>
</dbReference>
<keyword evidence="3" id="KW-1185">Reference proteome</keyword>
<protein>
    <submittedName>
        <fullName evidence="2">YcaO-like family protein</fullName>
    </submittedName>
</protein>
<dbReference type="Proteomes" id="UP001595947">
    <property type="component" value="Unassembled WGS sequence"/>
</dbReference>
<evidence type="ECO:0000259" key="1">
    <source>
        <dbReference type="PROSITE" id="PS51664"/>
    </source>
</evidence>
<name>A0ABV9YL19_9PSEU</name>
<reference evidence="3" key="1">
    <citation type="journal article" date="2019" name="Int. J. Syst. Evol. Microbiol.">
        <title>The Global Catalogue of Microorganisms (GCM) 10K type strain sequencing project: providing services to taxonomists for standard genome sequencing and annotation.</title>
        <authorList>
            <consortium name="The Broad Institute Genomics Platform"/>
            <consortium name="The Broad Institute Genome Sequencing Center for Infectious Disease"/>
            <person name="Wu L."/>
            <person name="Ma J."/>
        </authorList>
    </citation>
    <scope>NUCLEOTIDE SEQUENCE [LARGE SCALE GENOMIC DNA]</scope>
    <source>
        <strain evidence="3">CGMCC 4.7093</strain>
    </source>
</reference>
<accession>A0ABV9YL19</accession>
<dbReference type="InterPro" id="IPR003776">
    <property type="entry name" value="YcaO-like_dom"/>
</dbReference>
<organism evidence="2 3">
    <name type="scientific">Actinomycetospora atypica</name>
    <dbReference type="NCBI Taxonomy" id="1290095"/>
    <lineage>
        <taxon>Bacteria</taxon>
        <taxon>Bacillati</taxon>
        <taxon>Actinomycetota</taxon>
        <taxon>Actinomycetes</taxon>
        <taxon>Pseudonocardiales</taxon>
        <taxon>Pseudonocardiaceae</taxon>
        <taxon>Actinomycetospora</taxon>
    </lineage>
</organism>
<dbReference type="PROSITE" id="PS51664">
    <property type="entry name" value="YCAO"/>
    <property type="match status" value="1"/>
</dbReference>
<proteinExistence type="predicted"/>
<dbReference type="EMBL" id="JBHSIV010000015">
    <property type="protein sequence ID" value="MFC5063578.1"/>
    <property type="molecule type" value="Genomic_DNA"/>
</dbReference>
<evidence type="ECO:0000313" key="2">
    <source>
        <dbReference type="EMBL" id="MFC5063578.1"/>
    </source>
</evidence>
<feature type="domain" description="YcaO" evidence="1">
    <location>
        <begin position="73"/>
        <end position="469"/>
    </location>
</feature>
<dbReference type="PANTHER" id="PTHR37809">
    <property type="entry name" value="RIBOSOMAL PROTEIN S12 METHYLTHIOTRANSFERASE ACCESSORY FACTOR YCAO"/>
    <property type="match status" value="1"/>
</dbReference>
<evidence type="ECO:0000313" key="3">
    <source>
        <dbReference type="Proteomes" id="UP001595947"/>
    </source>
</evidence>
<gene>
    <name evidence="2" type="ORF">ACFPBZ_15255</name>
</gene>